<dbReference type="InterPro" id="IPR017871">
    <property type="entry name" value="ABC_transporter-like_CS"/>
</dbReference>
<dbReference type="GO" id="GO:0005524">
    <property type="term" value="F:ATP binding"/>
    <property type="evidence" value="ECO:0007669"/>
    <property type="project" value="UniProtKB-KW"/>
</dbReference>
<keyword evidence="3" id="KW-0547">Nucleotide-binding</keyword>
<dbReference type="AlphaFoldDB" id="Q9WVZ4"/>
<evidence type="ECO:0000256" key="1">
    <source>
        <dbReference type="ARBA" id="ARBA00005417"/>
    </source>
</evidence>
<evidence type="ECO:0000256" key="4">
    <source>
        <dbReference type="ARBA" id="ARBA00022840"/>
    </source>
</evidence>
<evidence type="ECO:0000313" key="6">
    <source>
        <dbReference type="EMBL" id="AAD25906.1"/>
    </source>
</evidence>
<dbReference type="PANTHER" id="PTHR42711">
    <property type="entry name" value="ABC TRANSPORTER ATP-BINDING PROTEIN"/>
    <property type="match status" value="1"/>
</dbReference>
<reference evidence="7" key="2">
    <citation type="journal article" date="2000" name="Plasmid">
        <title>Nucleotide sequence and analysis of plasmid pMD136 from Pediococcus pentosaceus FBB61 (ATCC43200) involved in pediocin A production.</title>
        <authorList>
            <person name="Giacomini A."/>
            <person name="Squartini A."/>
            <person name="Nuti M.P."/>
        </authorList>
    </citation>
    <scope>NUCLEOTIDE SEQUENCE</scope>
    <source>
        <strain evidence="7">ATCC 43200</strain>
        <plasmid evidence="7">pMD136</plasmid>
    </source>
</reference>
<sequence>MEDIPLILTLSKVNKSISQKKVINDVSFSLEKGKILALLGPNGAGKTTIIRLITSLIEQDSGVISVFNGDINPSNIRQNISVQNDGNLYENLTIFENLKIWGGFYEIPEDHLEVKISELTSRFEISERLNSKVGELSKGMKQKVLIIRALLTNPKLLILDEPTSGLDPYMIDLLTKILTEYVKRHETTIIMATHQLLGLESIADDVLILNKGEVVVHGKTTQLISDCWPTVELDVLSDKENFENNLDYLTANFNVIHSSFDINITRIMLETKDNHSRVIADIANDIPVNGITIVNHTVKELYFKTLGVEQIYE</sequence>
<dbReference type="InterPro" id="IPR003593">
    <property type="entry name" value="AAA+_ATPase"/>
</dbReference>
<accession>Q9WVZ4</accession>
<gene>
    <name evidence="6" type="primary">penL</name>
</gene>
<organism evidence="7">
    <name type="scientific">Pediococcus pentosaceus</name>
    <dbReference type="NCBI Taxonomy" id="1255"/>
    <lineage>
        <taxon>Bacteria</taxon>
        <taxon>Bacillati</taxon>
        <taxon>Bacillota</taxon>
        <taxon>Bacilli</taxon>
        <taxon>Lactobacillales</taxon>
        <taxon>Lactobacillaceae</taxon>
        <taxon>Pediococcus</taxon>
    </lineage>
</organism>
<dbReference type="CDD" id="cd03230">
    <property type="entry name" value="ABC_DR_subfamily_A"/>
    <property type="match status" value="1"/>
</dbReference>
<dbReference type="EMBL" id="AF033858">
    <property type="protein sequence ID" value="AAD39629.1"/>
    <property type="molecule type" value="Genomic_DNA"/>
</dbReference>
<dbReference type="EMBL" id="AF069302">
    <property type="protein sequence ID" value="AAD25906.1"/>
    <property type="molecule type" value="Genomic_DNA"/>
</dbReference>
<keyword evidence="2" id="KW-0813">Transport</keyword>
<proteinExistence type="inferred from homology"/>
<name>Q9WVZ4_PEDPE</name>
<reference evidence="6" key="1">
    <citation type="submission" date="1998-06" db="EMBL/GenBank/DDBJ databases">
        <title>Pediococcus pentosaceus pediocin A encoding plasmid, pMD136.</title>
        <authorList>
            <person name="Kantor A."/>
            <person name="Mett A."/>
            <person name="Shapira R."/>
        </authorList>
    </citation>
    <scope>NUCLEOTIDE SEQUENCE</scope>
    <source>
        <strain evidence="6">ATCC 43200</strain>
        <plasmid evidence="6">pMD136</plasmid>
    </source>
</reference>
<dbReference type="InterPro" id="IPR027417">
    <property type="entry name" value="P-loop_NTPase"/>
</dbReference>
<dbReference type="InterPro" id="IPR050763">
    <property type="entry name" value="ABC_transporter_ATP-binding"/>
</dbReference>
<geneLocation type="plasmid" evidence="7">
    <name>pMD136</name>
</geneLocation>
<evidence type="ECO:0000256" key="2">
    <source>
        <dbReference type="ARBA" id="ARBA00022448"/>
    </source>
</evidence>
<dbReference type="Gene3D" id="3.40.50.300">
    <property type="entry name" value="P-loop containing nucleotide triphosphate hydrolases"/>
    <property type="match status" value="1"/>
</dbReference>
<dbReference type="PROSITE" id="PS50893">
    <property type="entry name" value="ABC_TRANSPORTER_2"/>
    <property type="match status" value="1"/>
</dbReference>
<dbReference type="Pfam" id="PF00005">
    <property type="entry name" value="ABC_tran"/>
    <property type="match status" value="1"/>
</dbReference>
<evidence type="ECO:0000259" key="5">
    <source>
        <dbReference type="PROSITE" id="PS50893"/>
    </source>
</evidence>
<keyword evidence="7" id="KW-0614">Plasmid</keyword>
<protein>
    <submittedName>
        <fullName evidence="6">ABC transporter subunit PenL</fullName>
    </submittedName>
    <submittedName>
        <fullName evidence="7">Putative ABC transporter ATP-binding subunit</fullName>
    </submittedName>
</protein>
<dbReference type="RefSeq" id="WP_010889643.1">
    <property type="nucleotide sequence ID" value="NC_001277.1"/>
</dbReference>
<feature type="domain" description="ABC transporter" evidence="5">
    <location>
        <begin position="8"/>
        <end position="236"/>
    </location>
</feature>
<dbReference type="SMART" id="SM00382">
    <property type="entry name" value="AAA"/>
    <property type="match status" value="1"/>
</dbReference>
<dbReference type="PANTHER" id="PTHR42711:SF5">
    <property type="entry name" value="ABC TRANSPORTER ATP-BINDING PROTEIN NATA"/>
    <property type="match status" value="1"/>
</dbReference>
<dbReference type="InterPro" id="IPR003439">
    <property type="entry name" value="ABC_transporter-like_ATP-bd"/>
</dbReference>
<keyword evidence="4 7" id="KW-0067">ATP-binding</keyword>
<dbReference type="SUPFAM" id="SSF52540">
    <property type="entry name" value="P-loop containing nucleoside triphosphate hydrolases"/>
    <property type="match status" value="1"/>
</dbReference>
<evidence type="ECO:0000256" key="3">
    <source>
        <dbReference type="ARBA" id="ARBA00022741"/>
    </source>
</evidence>
<comment type="similarity">
    <text evidence="1">Belongs to the ABC transporter superfamily.</text>
</comment>
<dbReference type="PROSITE" id="PS00211">
    <property type="entry name" value="ABC_TRANSPORTER_1"/>
    <property type="match status" value="1"/>
</dbReference>
<dbReference type="GO" id="GO:0016887">
    <property type="term" value="F:ATP hydrolysis activity"/>
    <property type="evidence" value="ECO:0007669"/>
    <property type="project" value="InterPro"/>
</dbReference>
<evidence type="ECO:0000313" key="7">
    <source>
        <dbReference type="EMBL" id="AAD39629.1"/>
    </source>
</evidence>